<comment type="caution">
    <text evidence="4">The sequence shown here is derived from an EMBL/GenBank/DDBJ whole genome shotgun (WGS) entry which is preliminary data.</text>
</comment>
<evidence type="ECO:0000313" key="4">
    <source>
        <dbReference type="EMBL" id="MBU7599720.1"/>
    </source>
</evidence>
<keyword evidence="2" id="KW-0472">Membrane</keyword>
<dbReference type="Proteomes" id="UP000694501">
    <property type="component" value="Unassembled WGS sequence"/>
</dbReference>
<evidence type="ECO:0000313" key="5">
    <source>
        <dbReference type="Proteomes" id="UP000694501"/>
    </source>
</evidence>
<evidence type="ECO:0000256" key="2">
    <source>
        <dbReference type="SAM" id="Phobius"/>
    </source>
</evidence>
<proteinExistence type="predicted"/>
<reference evidence="4" key="1">
    <citation type="submission" date="2021-06" db="EMBL/GenBank/DDBJ databases">
        <title>Sequencing of actinobacteria type strains.</title>
        <authorList>
            <person name="Nguyen G.-S."/>
            <person name="Wentzel A."/>
        </authorList>
    </citation>
    <scope>NUCLEOTIDE SEQUENCE</scope>
    <source>
        <strain evidence="4">P38-E01</strain>
    </source>
</reference>
<protein>
    <recommendedName>
        <fullName evidence="3">DUF6286 domain-containing protein</fullName>
    </recommendedName>
</protein>
<name>A0A949N373_9ACTN</name>
<feature type="transmembrane region" description="Helical" evidence="2">
    <location>
        <begin position="54"/>
        <end position="72"/>
    </location>
</feature>
<dbReference type="RefSeq" id="WP_211038870.1">
    <property type="nucleotide sequence ID" value="NZ_JAELVF020000001.1"/>
</dbReference>
<dbReference type="Pfam" id="PF19803">
    <property type="entry name" value="DUF6286"/>
    <property type="match status" value="1"/>
</dbReference>
<feature type="transmembrane region" description="Helical" evidence="2">
    <location>
        <begin position="103"/>
        <end position="124"/>
    </location>
</feature>
<sequence>MSHDSTGPVPTLEKNAPNSAQRAPSPQVDGAPYQPIQRGREDGGGGRFWSARRLPALLASLLALIACALLLYDIVRVRAGSDAASWRRNLADELSSRRLDDTVVIIAAVLALLLGLWLLALALTPGLRSALTMRGEPRVRAAVERNAAALVLRDRAMEVNGVRSASVKVRRSGVRARAEAHFGELDAVRGELTEALQDGVRELGLAREPRLDVRVHRPKQ</sequence>
<keyword evidence="2" id="KW-1133">Transmembrane helix</keyword>
<dbReference type="InterPro" id="IPR046253">
    <property type="entry name" value="DUF6286"/>
</dbReference>
<feature type="region of interest" description="Disordered" evidence="1">
    <location>
        <begin position="1"/>
        <end position="43"/>
    </location>
</feature>
<keyword evidence="5" id="KW-1185">Reference proteome</keyword>
<organism evidence="4 5">
    <name type="scientific">Streptomyces tardus</name>
    <dbReference type="NCBI Taxonomy" id="2780544"/>
    <lineage>
        <taxon>Bacteria</taxon>
        <taxon>Bacillati</taxon>
        <taxon>Actinomycetota</taxon>
        <taxon>Actinomycetes</taxon>
        <taxon>Kitasatosporales</taxon>
        <taxon>Streptomycetaceae</taxon>
        <taxon>Streptomyces</taxon>
    </lineage>
</organism>
<evidence type="ECO:0000256" key="1">
    <source>
        <dbReference type="SAM" id="MobiDB-lite"/>
    </source>
</evidence>
<accession>A0A949N373</accession>
<dbReference type="AlphaFoldDB" id="A0A949N373"/>
<evidence type="ECO:0000259" key="3">
    <source>
        <dbReference type="Pfam" id="PF19803"/>
    </source>
</evidence>
<feature type="domain" description="DUF6286" evidence="3">
    <location>
        <begin position="113"/>
        <end position="215"/>
    </location>
</feature>
<dbReference type="EMBL" id="JAELVF020000001">
    <property type="protein sequence ID" value="MBU7599720.1"/>
    <property type="molecule type" value="Genomic_DNA"/>
</dbReference>
<keyword evidence="2" id="KW-0812">Transmembrane</keyword>
<gene>
    <name evidence="4" type="ORF">JGS22_019345</name>
</gene>